<feature type="domain" description="Histidine kinase" evidence="15">
    <location>
        <begin position="167"/>
        <end position="378"/>
    </location>
</feature>
<feature type="transmembrane region" description="Helical" evidence="14">
    <location>
        <begin position="98"/>
        <end position="120"/>
    </location>
</feature>
<dbReference type="SUPFAM" id="SSF47384">
    <property type="entry name" value="Homodimeric domain of signal transducing histidine kinase"/>
    <property type="match status" value="1"/>
</dbReference>
<keyword evidence="9" id="KW-0067">ATP-binding</keyword>
<evidence type="ECO:0000256" key="14">
    <source>
        <dbReference type="SAM" id="Phobius"/>
    </source>
</evidence>
<proteinExistence type="predicted"/>
<keyword evidence="11" id="KW-0902">Two-component regulatory system</keyword>
<dbReference type="Gene3D" id="3.30.565.10">
    <property type="entry name" value="Histidine kinase-like ATPase, C-terminal domain"/>
    <property type="match status" value="1"/>
</dbReference>
<dbReference type="SMART" id="SM00387">
    <property type="entry name" value="HATPase_c"/>
    <property type="match status" value="1"/>
</dbReference>
<dbReference type="Gene3D" id="1.10.287.130">
    <property type="match status" value="1"/>
</dbReference>
<name>A0A3D4V9M8_9BACT</name>
<evidence type="ECO:0000256" key="12">
    <source>
        <dbReference type="ARBA" id="ARBA00023136"/>
    </source>
</evidence>
<evidence type="ECO:0000256" key="6">
    <source>
        <dbReference type="ARBA" id="ARBA00022692"/>
    </source>
</evidence>
<evidence type="ECO:0000256" key="2">
    <source>
        <dbReference type="ARBA" id="ARBA00004141"/>
    </source>
</evidence>
<dbReference type="InterPro" id="IPR036890">
    <property type="entry name" value="HATPase_C_sf"/>
</dbReference>
<dbReference type="GO" id="GO:0005524">
    <property type="term" value="F:ATP binding"/>
    <property type="evidence" value="ECO:0007669"/>
    <property type="project" value="UniProtKB-KW"/>
</dbReference>
<dbReference type="Gene3D" id="1.20.120.620">
    <property type="entry name" value="Backbone structure of the membrane domain of e. Coli histidine kinase receptor kdpd"/>
    <property type="match status" value="1"/>
</dbReference>
<evidence type="ECO:0000313" key="17">
    <source>
        <dbReference type="Proteomes" id="UP000264071"/>
    </source>
</evidence>
<evidence type="ECO:0000256" key="4">
    <source>
        <dbReference type="ARBA" id="ARBA00022553"/>
    </source>
</evidence>
<dbReference type="EMBL" id="DPIY01000010">
    <property type="protein sequence ID" value="HCT57826.1"/>
    <property type="molecule type" value="Genomic_DNA"/>
</dbReference>
<evidence type="ECO:0000259" key="15">
    <source>
        <dbReference type="PROSITE" id="PS50109"/>
    </source>
</evidence>
<dbReference type="GO" id="GO:0005886">
    <property type="term" value="C:plasma membrane"/>
    <property type="evidence" value="ECO:0007669"/>
    <property type="project" value="TreeGrafter"/>
</dbReference>
<dbReference type="InterPro" id="IPR052023">
    <property type="entry name" value="Histidine_kinase_KdpD"/>
</dbReference>
<keyword evidence="10 14" id="KW-1133">Transmembrane helix</keyword>
<protein>
    <recommendedName>
        <fullName evidence="3">histidine kinase</fullName>
        <ecNumber evidence="3">2.7.13.3</ecNumber>
    </recommendedName>
</protein>
<reference evidence="16 17" key="1">
    <citation type="journal article" date="2018" name="Nat. Biotechnol.">
        <title>A standardized bacterial taxonomy based on genome phylogeny substantially revises the tree of life.</title>
        <authorList>
            <person name="Parks D.H."/>
            <person name="Chuvochina M."/>
            <person name="Waite D.W."/>
            <person name="Rinke C."/>
            <person name="Skarshewski A."/>
            <person name="Chaumeil P.A."/>
            <person name="Hugenholtz P."/>
        </authorList>
    </citation>
    <scope>NUCLEOTIDE SEQUENCE [LARGE SCALE GENOMIC DNA]</scope>
    <source>
        <strain evidence="16">UBA8844</strain>
    </source>
</reference>
<evidence type="ECO:0000256" key="7">
    <source>
        <dbReference type="ARBA" id="ARBA00022741"/>
    </source>
</evidence>
<comment type="catalytic activity">
    <reaction evidence="1">
        <text>ATP + protein L-histidine = ADP + protein N-phospho-L-histidine.</text>
        <dbReference type="EC" id="2.7.13.3"/>
    </reaction>
</comment>
<evidence type="ECO:0000256" key="10">
    <source>
        <dbReference type="ARBA" id="ARBA00022989"/>
    </source>
</evidence>
<evidence type="ECO:0000313" key="16">
    <source>
        <dbReference type="EMBL" id="HCT57826.1"/>
    </source>
</evidence>
<dbReference type="InterPro" id="IPR038318">
    <property type="entry name" value="KdpD_sf"/>
</dbReference>
<feature type="transmembrane region" description="Helical" evidence="14">
    <location>
        <begin position="45"/>
        <end position="61"/>
    </location>
</feature>
<dbReference type="EC" id="2.7.13.3" evidence="3"/>
<dbReference type="PROSITE" id="PS50109">
    <property type="entry name" value="HIS_KIN"/>
    <property type="match status" value="1"/>
</dbReference>
<feature type="transmembrane region" description="Helical" evidence="14">
    <location>
        <begin position="68"/>
        <end position="86"/>
    </location>
</feature>
<dbReference type="Pfam" id="PF13493">
    <property type="entry name" value="DUF4118"/>
    <property type="match status" value="1"/>
</dbReference>
<gene>
    <name evidence="16" type="ORF">DGD08_11550</name>
</gene>
<evidence type="ECO:0000256" key="11">
    <source>
        <dbReference type="ARBA" id="ARBA00023012"/>
    </source>
</evidence>
<evidence type="ECO:0000256" key="8">
    <source>
        <dbReference type="ARBA" id="ARBA00022777"/>
    </source>
</evidence>
<dbReference type="InterPro" id="IPR036097">
    <property type="entry name" value="HisK_dim/P_sf"/>
</dbReference>
<accession>A0A3D4V9M8</accession>
<evidence type="ECO:0000256" key="3">
    <source>
        <dbReference type="ARBA" id="ARBA00012438"/>
    </source>
</evidence>
<dbReference type="PRINTS" id="PR00344">
    <property type="entry name" value="BCTRLSENSOR"/>
</dbReference>
<keyword evidence="7" id="KW-0547">Nucleotide-binding</keyword>
<dbReference type="InterPro" id="IPR003661">
    <property type="entry name" value="HisK_dim/P_dom"/>
</dbReference>
<feature type="coiled-coil region" evidence="13">
    <location>
        <begin position="120"/>
        <end position="154"/>
    </location>
</feature>
<comment type="subcellular location">
    <subcellularLocation>
        <location evidence="2">Membrane</location>
        <topology evidence="2">Multi-pass membrane protein</topology>
    </subcellularLocation>
</comment>
<keyword evidence="8" id="KW-0418">Kinase</keyword>
<dbReference type="GO" id="GO:0000155">
    <property type="term" value="F:phosphorelay sensor kinase activity"/>
    <property type="evidence" value="ECO:0007669"/>
    <property type="project" value="InterPro"/>
</dbReference>
<dbReference type="InterPro" id="IPR005467">
    <property type="entry name" value="His_kinase_dom"/>
</dbReference>
<dbReference type="InterPro" id="IPR025201">
    <property type="entry name" value="KdpD_TM"/>
</dbReference>
<dbReference type="CDD" id="cd00082">
    <property type="entry name" value="HisKA"/>
    <property type="match status" value="1"/>
</dbReference>
<keyword evidence="4" id="KW-0597">Phosphoprotein</keyword>
<evidence type="ECO:0000256" key="5">
    <source>
        <dbReference type="ARBA" id="ARBA00022679"/>
    </source>
</evidence>
<dbReference type="Pfam" id="PF02518">
    <property type="entry name" value="HATPase_c"/>
    <property type="match status" value="1"/>
</dbReference>
<evidence type="ECO:0000256" key="9">
    <source>
        <dbReference type="ARBA" id="ARBA00022840"/>
    </source>
</evidence>
<keyword evidence="13" id="KW-0175">Coiled coil</keyword>
<evidence type="ECO:0000256" key="1">
    <source>
        <dbReference type="ARBA" id="ARBA00000085"/>
    </source>
</evidence>
<evidence type="ECO:0000256" key="13">
    <source>
        <dbReference type="SAM" id="Coils"/>
    </source>
</evidence>
<dbReference type="InterPro" id="IPR003594">
    <property type="entry name" value="HATPase_dom"/>
</dbReference>
<comment type="caution">
    <text evidence="16">The sequence shown here is derived from an EMBL/GenBank/DDBJ whole genome shotgun (WGS) entry which is preliminary data.</text>
</comment>
<sequence length="383" mass="41708">MNTGAPHAQVRWVDPSRRWQVWARWLTLYVLLTALVGQVAGQPEVRVAHGVLAYLLLIIGASREGGRALSIVLVILCHLTIDWFFVPPLYQFGSTRELDWLILVGFATAGLLVSQLFVNLQQAARLAHERTAEVERLSQERLQLEREASAARVLVEADRLKNALLNSVAHDLRSPVATLALLSDPASGFQSQDALLRVNGEARRLNDFLVTLQRFAKAGEAPALQMQPHDAELVLQTALRSSTGLLASRTVHLPSPVEDAVVTCDSTLVSQVLGNLLQNAARHAPADQPIDLMIRAGDSTVDLIVADRGPGLPADQVDRIFAPLRRPLRATGAPSTDGRMGMGLSIARTFARAQGGDVLYRPRDGGGSEFILRLPRAQVTTRP</sequence>
<dbReference type="Proteomes" id="UP000264071">
    <property type="component" value="Unassembled WGS sequence"/>
</dbReference>
<dbReference type="PANTHER" id="PTHR45569:SF1">
    <property type="entry name" value="SENSOR PROTEIN KDPD"/>
    <property type="match status" value="1"/>
</dbReference>
<dbReference type="SUPFAM" id="SSF55874">
    <property type="entry name" value="ATPase domain of HSP90 chaperone/DNA topoisomerase II/histidine kinase"/>
    <property type="match status" value="1"/>
</dbReference>
<feature type="transmembrane region" description="Helical" evidence="14">
    <location>
        <begin position="21"/>
        <end position="39"/>
    </location>
</feature>
<dbReference type="PANTHER" id="PTHR45569">
    <property type="entry name" value="SENSOR PROTEIN KDPD"/>
    <property type="match status" value="1"/>
</dbReference>
<keyword evidence="12 14" id="KW-0472">Membrane</keyword>
<keyword evidence="6 14" id="KW-0812">Transmembrane</keyword>
<keyword evidence="5" id="KW-0808">Transferase</keyword>
<organism evidence="16 17">
    <name type="scientific">Gemmatimonas aurantiaca</name>
    <dbReference type="NCBI Taxonomy" id="173480"/>
    <lineage>
        <taxon>Bacteria</taxon>
        <taxon>Pseudomonadati</taxon>
        <taxon>Gemmatimonadota</taxon>
        <taxon>Gemmatimonadia</taxon>
        <taxon>Gemmatimonadales</taxon>
        <taxon>Gemmatimonadaceae</taxon>
        <taxon>Gemmatimonas</taxon>
    </lineage>
</organism>
<dbReference type="InterPro" id="IPR004358">
    <property type="entry name" value="Sig_transdc_His_kin-like_C"/>
</dbReference>
<dbReference type="AlphaFoldDB" id="A0A3D4V9M8"/>